<evidence type="ECO:0000313" key="2">
    <source>
        <dbReference type="EMBL" id="PQO31327.1"/>
    </source>
</evidence>
<protein>
    <recommendedName>
        <fullName evidence="1">TadE-like domain-containing protein</fullName>
    </recommendedName>
</protein>
<dbReference type="EMBL" id="PUIA01000037">
    <property type="protein sequence ID" value="PQO31327.1"/>
    <property type="molecule type" value="Genomic_DNA"/>
</dbReference>
<organism evidence="2 3">
    <name type="scientific">Blastopirellula marina</name>
    <dbReference type="NCBI Taxonomy" id="124"/>
    <lineage>
        <taxon>Bacteria</taxon>
        <taxon>Pseudomonadati</taxon>
        <taxon>Planctomycetota</taxon>
        <taxon>Planctomycetia</taxon>
        <taxon>Pirellulales</taxon>
        <taxon>Pirellulaceae</taxon>
        <taxon>Blastopirellula</taxon>
    </lineage>
</organism>
<feature type="domain" description="TadE-like" evidence="1">
    <location>
        <begin position="16"/>
        <end position="57"/>
    </location>
</feature>
<accession>A0A2S8FGN8</accession>
<dbReference type="OrthoDB" id="261466at2"/>
<dbReference type="Pfam" id="PF07811">
    <property type="entry name" value="TadE"/>
    <property type="match status" value="1"/>
</dbReference>
<dbReference type="RefSeq" id="WP_105354077.1">
    <property type="nucleotide sequence ID" value="NZ_PUIA01000037.1"/>
</dbReference>
<reference evidence="2 3" key="1">
    <citation type="submission" date="2018-02" db="EMBL/GenBank/DDBJ databases">
        <title>Comparative genomes isolates from brazilian mangrove.</title>
        <authorList>
            <person name="Araujo J.E."/>
            <person name="Taketani R.G."/>
            <person name="Silva M.C.P."/>
            <person name="Loureco M.V."/>
            <person name="Andreote F.D."/>
        </authorList>
    </citation>
    <scope>NUCLEOTIDE SEQUENCE [LARGE SCALE GENOMIC DNA]</scope>
    <source>
        <strain evidence="2 3">HEX-2 MGV</strain>
    </source>
</reference>
<dbReference type="InterPro" id="IPR012495">
    <property type="entry name" value="TadE-like_dom"/>
</dbReference>
<proteinExistence type="predicted"/>
<evidence type="ECO:0000313" key="3">
    <source>
        <dbReference type="Proteomes" id="UP000240009"/>
    </source>
</evidence>
<evidence type="ECO:0000259" key="1">
    <source>
        <dbReference type="Pfam" id="PF07811"/>
    </source>
</evidence>
<gene>
    <name evidence="2" type="ORF">C5Y96_13375</name>
</gene>
<dbReference type="AlphaFoldDB" id="A0A2S8FGN8"/>
<dbReference type="Proteomes" id="UP000240009">
    <property type="component" value="Unassembled WGS sequence"/>
</dbReference>
<name>A0A2S8FGN8_9BACT</name>
<sequence length="160" mass="17788">MNLFHRRRALRNRRATATVEFAVIAPVFLTLILGMLEASRMFDTYGQLAQVARDGARLGAMDRADWVAGGTRTNDKIISDIRNSLEASGYDPDKLQIYIEPAGKPGESFNLDDPNNDLDLFQVRIALPMSQVAAMPVPDNLDYDLSTAVIFRNTKSTIVQ</sequence>
<comment type="caution">
    <text evidence="2">The sequence shown here is derived from an EMBL/GenBank/DDBJ whole genome shotgun (WGS) entry which is preliminary data.</text>
</comment>